<keyword evidence="5" id="KW-1185">Reference proteome</keyword>
<dbReference type="GO" id="GO:0044281">
    <property type="term" value="P:small molecule metabolic process"/>
    <property type="evidence" value="ECO:0007669"/>
    <property type="project" value="UniProtKB-ARBA"/>
</dbReference>
<dbReference type="Pfam" id="PF01557">
    <property type="entry name" value="FAA_hydrolase"/>
    <property type="match status" value="1"/>
</dbReference>
<evidence type="ECO:0000259" key="3">
    <source>
        <dbReference type="Pfam" id="PF01557"/>
    </source>
</evidence>
<dbReference type="InterPro" id="IPR011234">
    <property type="entry name" value="Fumarylacetoacetase-like_C"/>
</dbReference>
<dbReference type="InterPro" id="IPR051121">
    <property type="entry name" value="FAH"/>
</dbReference>
<gene>
    <name evidence="4" type="ORF">FNH08_03005</name>
</gene>
<protein>
    <submittedName>
        <fullName evidence="4">Fumarylacetoacetate hydrolase family protein</fullName>
    </submittedName>
</protein>
<accession>A0A5N8XB87</accession>
<feature type="domain" description="Fumarylacetoacetase-like C-terminal" evidence="3">
    <location>
        <begin position="76"/>
        <end position="270"/>
    </location>
</feature>
<keyword evidence="4" id="KW-0378">Hydrolase</keyword>
<name>A0A5N8XB87_9ACTN</name>
<proteinExistence type="inferred from homology"/>
<dbReference type="AlphaFoldDB" id="A0A5N8XB87"/>
<reference evidence="4 5" key="1">
    <citation type="submission" date="2019-07" db="EMBL/GenBank/DDBJ databases">
        <title>New species of Amycolatopsis and Streptomyces.</title>
        <authorList>
            <person name="Duangmal K."/>
            <person name="Teo W.F.A."/>
            <person name="Lipun K."/>
        </authorList>
    </citation>
    <scope>NUCLEOTIDE SEQUENCE [LARGE SCALE GENOMIC DNA]</scope>
    <source>
        <strain evidence="4 5">NBRC 106415</strain>
    </source>
</reference>
<dbReference type="GO" id="GO:0046872">
    <property type="term" value="F:metal ion binding"/>
    <property type="evidence" value="ECO:0007669"/>
    <property type="project" value="UniProtKB-KW"/>
</dbReference>
<dbReference type="PANTHER" id="PTHR42796:SF4">
    <property type="entry name" value="FUMARYLACETOACETATE HYDROLASE DOMAIN-CONTAINING PROTEIN 2A"/>
    <property type="match status" value="1"/>
</dbReference>
<evidence type="ECO:0000313" key="5">
    <source>
        <dbReference type="Proteomes" id="UP000400924"/>
    </source>
</evidence>
<dbReference type="GO" id="GO:0016787">
    <property type="term" value="F:hydrolase activity"/>
    <property type="evidence" value="ECO:0007669"/>
    <property type="project" value="UniProtKB-KW"/>
</dbReference>
<dbReference type="EMBL" id="VJZC01000009">
    <property type="protein sequence ID" value="MPY56178.1"/>
    <property type="molecule type" value="Genomic_DNA"/>
</dbReference>
<evidence type="ECO:0000313" key="4">
    <source>
        <dbReference type="EMBL" id="MPY56178.1"/>
    </source>
</evidence>
<dbReference type="PANTHER" id="PTHR42796">
    <property type="entry name" value="FUMARYLACETOACETATE HYDROLASE DOMAIN-CONTAINING PROTEIN 2A-RELATED"/>
    <property type="match status" value="1"/>
</dbReference>
<comment type="similarity">
    <text evidence="1">Belongs to the FAH family.</text>
</comment>
<comment type="caution">
    <text evidence="4">The sequence shown here is derived from an EMBL/GenBank/DDBJ whole genome shotgun (WGS) entry which is preliminary data.</text>
</comment>
<dbReference type="Proteomes" id="UP000400924">
    <property type="component" value="Unassembled WGS sequence"/>
</dbReference>
<evidence type="ECO:0000256" key="1">
    <source>
        <dbReference type="ARBA" id="ARBA00010211"/>
    </source>
</evidence>
<dbReference type="InterPro" id="IPR036663">
    <property type="entry name" value="Fumarylacetoacetase_C_sf"/>
</dbReference>
<evidence type="ECO:0000256" key="2">
    <source>
        <dbReference type="ARBA" id="ARBA00022723"/>
    </source>
</evidence>
<dbReference type="Gene3D" id="3.90.850.10">
    <property type="entry name" value="Fumarylacetoacetase-like, C-terminal domain"/>
    <property type="match status" value="1"/>
</dbReference>
<dbReference type="SUPFAM" id="SSF56529">
    <property type="entry name" value="FAH"/>
    <property type="match status" value="1"/>
</dbReference>
<sequence length="292" mass="30901">MRFAVFDGNRLGVLDPGDRNGLVDVTDLVPGPCGPGGPLQRLIEEGRVVGRDDLAGRPRRPLSDVVLDAPLPRPGKVVGAPVNYRDHQAEMREEHSIADLGVFLKASSSVVGPDGVVELPYSDVRTDQEGELVVVIGRRGRHIPAGRAIGHVFGYTCGLDMTVRSTEDRSARKSFDTFSPLGPYVVTTDEIDDPGRLDLTCRVGGSVRQHTSTAALIFGVPELVAYTSSVMTLHPGDVIFTGTPAGVGPVSDGDRVEVDIEGVGLLAVTVSAAGARPYARRPRPTLIPAAAE</sequence>
<dbReference type="RefSeq" id="WP_322723561.1">
    <property type="nucleotide sequence ID" value="NZ_VJZC01000009.1"/>
</dbReference>
<organism evidence="4 5">
    <name type="scientific">Streptomyces spongiae</name>
    <dbReference type="NCBI Taxonomy" id="565072"/>
    <lineage>
        <taxon>Bacteria</taxon>
        <taxon>Bacillati</taxon>
        <taxon>Actinomycetota</taxon>
        <taxon>Actinomycetes</taxon>
        <taxon>Kitasatosporales</taxon>
        <taxon>Streptomycetaceae</taxon>
        <taxon>Streptomyces</taxon>
    </lineage>
</organism>
<keyword evidence="2" id="KW-0479">Metal-binding</keyword>